<dbReference type="EMBL" id="CAJOAY010008030">
    <property type="protein sequence ID" value="CAF4178339.1"/>
    <property type="molecule type" value="Genomic_DNA"/>
</dbReference>
<dbReference type="AlphaFoldDB" id="A0A819ZQK6"/>
<sequence>LIQIKLTDSTQKESLREYHFGSTLPLISGTSSSFSSSYGSSAGQQAFIHFSKCIEACVQGIVRDAAL</sequence>
<evidence type="ECO:0000313" key="3">
    <source>
        <dbReference type="Proteomes" id="UP000663881"/>
    </source>
</evidence>
<gene>
    <name evidence="2" type="ORF">OKA104_LOCUS39750</name>
    <name evidence="1" type="ORF">OXD698_LOCUS38542</name>
</gene>
<organism evidence="2 3">
    <name type="scientific">Adineta steineri</name>
    <dbReference type="NCBI Taxonomy" id="433720"/>
    <lineage>
        <taxon>Eukaryota</taxon>
        <taxon>Metazoa</taxon>
        <taxon>Spiralia</taxon>
        <taxon>Gnathifera</taxon>
        <taxon>Rotifera</taxon>
        <taxon>Eurotatoria</taxon>
        <taxon>Bdelloidea</taxon>
        <taxon>Adinetida</taxon>
        <taxon>Adinetidae</taxon>
        <taxon>Adineta</taxon>
    </lineage>
</organism>
<dbReference type="EMBL" id="CAJOAZ010007307">
    <property type="protein sequence ID" value="CAF4159715.1"/>
    <property type="molecule type" value="Genomic_DNA"/>
</dbReference>
<proteinExistence type="predicted"/>
<accession>A0A819ZQK6</accession>
<evidence type="ECO:0000313" key="2">
    <source>
        <dbReference type="EMBL" id="CAF4178339.1"/>
    </source>
</evidence>
<dbReference type="Proteomes" id="UP000663881">
    <property type="component" value="Unassembled WGS sequence"/>
</dbReference>
<dbReference type="Proteomes" id="UP000663844">
    <property type="component" value="Unassembled WGS sequence"/>
</dbReference>
<name>A0A819ZQK6_9BILA</name>
<reference evidence="2" key="1">
    <citation type="submission" date="2021-02" db="EMBL/GenBank/DDBJ databases">
        <authorList>
            <person name="Nowell W R."/>
        </authorList>
    </citation>
    <scope>NUCLEOTIDE SEQUENCE</scope>
</reference>
<evidence type="ECO:0000313" key="1">
    <source>
        <dbReference type="EMBL" id="CAF4159715.1"/>
    </source>
</evidence>
<protein>
    <submittedName>
        <fullName evidence="2">Uncharacterized protein</fullName>
    </submittedName>
</protein>
<feature type="non-terminal residue" evidence="2">
    <location>
        <position position="1"/>
    </location>
</feature>
<comment type="caution">
    <text evidence="2">The sequence shown here is derived from an EMBL/GenBank/DDBJ whole genome shotgun (WGS) entry which is preliminary data.</text>
</comment>